<dbReference type="GO" id="GO:0016607">
    <property type="term" value="C:nuclear speck"/>
    <property type="evidence" value="ECO:0007669"/>
    <property type="project" value="UniProtKB-SubCell"/>
</dbReference>
<evidence type="ECO:0000313" key="10">
    <source>
        <dbReference type="Proteomes" id="UP001159428"/>
    </source>
</evidence>
<proteinExistence type="inferred from homology"/>
<dbReference type="GO" id="GO:0005730">
    <property type="term" value="C:nucleolus"/>
    <property type="evidence" value="ECO:0007669"/>
    <property type="project" value="UniProtKB-SubCell"/>
</dbReference>
<comment type="subcellular location">
    <subcellularLocation>
        <location evidence="1">Nucleus speckle</location>
    </subcellularLocation>
    <subcellularLocation>
        <location evidence="2">Nucleus</location>
        <location evidence="2">Nucleolus</location>
    </subcellularLocation>
</comment>
<name>A0AAU9WGL2_9CNID</name>
<dbReference type="GO" id="GO:0006397">
    <property type="term" value="P:mRNA processing"/>
    <property type="evidence" value="ECO:0007669"/>
    <property type="project" value="UniProtKB-KW"/>
</dbReference>
<organism evidence="9 10">
    <name type="scientific">Pocillopora meandrina</name>
    <dbReference type="NCBI Taxonomy" id="46732"/>
    <lineage>
        <taxon>Eukaryota</taxon>
        <taxon>Metazoa</taxon>
        <taxon>Cnidaria</taxon>
        <taxon>Anthozoa</taxon>
        <taxon>Hexacorallia</taxon>
        <taxon>Scleractinia</taxon>
        <taxon>Astrocoeniina</taxon>
        <taxon>Pocilloporidae</taxon>
        <taxon>Pocillopora</taxon>
    </lineage>
</organism>
<dbReference type="AlphaFoldDB" id="A0AAU9WGL2"/>
<dbReference type="Proteomes" id="UP001159428">
    <property type="component" value="Unassembled WGS sequence"/>
</dbReference>
<comment type="caution">
    <text evidence="9">The sequence shown here is derived from an EMBL/GenBank/DDBJ whole genome shotgun (WGS) entry which is preliminary data.</text>
</comment>
<dbReference type="Pfam" id="PF10500">
    <property type="entry name" value="SR-25"/>
    <property type="match status" value="1"/>
</dbReference>
<evidence type="ECO:0000256" key="3">
    <source>
        <dbReference type="ARBA" id="ARBA00006852"/>
    </source>
</evidence>
<dbReference type="EMBL" id="CALNXJ010000011">
    <property type="protein sequence ID" value="CAH3109240.1"/>
    <property type="molecule type" value="Genomic_DNA"/>
</dbReference>
<protein>
    <recommendedName>
        <fullName evidence="4">ADP-ribosylation factor-like protein 6-interacting protein 4</fullName>
    </recommendedName>
</protein>
<gene>
    <name evidence="9" type="ORF">PMEA_00002897</name>
</gene>
<evidence type="ECO:0000313" key="9">
    <source>
        <dbReference type="EMBL" id="CAH3109240.1"/>
    </source>
</evidence>
<evidence type="ECO:0000256" key="2">
    <source>
        <dbReference type="ARBA" id="ARBA00004604"/>
    </source>
</evidence>
<dbReference type="GO" id="GO:0008380">
    <property type="term" value="P:RNA splicing"/>
    <property type="evidence" value="ECO:0007669"/>
    <property type="project" value="UniProtKB-KW"/>
</dbReference>
<evidence type="ECO:0000256" key="5">
    <source>
        <dbReference type="ARBA" id="ARBA00022664"/>
    </source>
</evidence>
<feature type="region of interest" description="Disordered" evidence="8">
    <location>
        <begin position="1"/>
        <end position="21"/>
    </location>
</feature>
<accession>A0AAU9WGL2</accession>
<evidence type="ECO:0000256" key="6">
    <source>
        <dbReference type="ARBA" id="ARBA00023187"/>
    </source>
</evidence>
<keyword evidence="10" id="KW-1185">Reference proteome</keyword>
<reference evidence="9 10" key="1">
    <citation type="submission" date="2022-05" db="EMBL/GenBank/DDBJ databases">
        <authorList>
            <consortium name="Genoscope - CEA"/>
            <person name="William W."/>
        </authorList>
    </citation>
    <scope>NUCLEOTIDE SEQUENCE [LARGE SCALE GENOMIC DNA]</scope>
</reference>
<evidence type="ECO:0000256" key="7">
    <source>
        <dbReference type="ARBA" id="ARBA00023242"/>
    </source>
</evidence>
<evidence type="ECO:0000256" key="1">
    <source>
        <dbReference type="ARBA" id="ARBA00004324"/>
    </source>
</evidence>
<sequence>MKSMVPMTKEEYEKQQAQVRRVYDPETGRHRLIKGTGEVLEEIVSRERHKAINKTATQGDGAFFQANLGLGDK</sequence>
<keyword evidence="7" id="KW-0539">Nucleus</keyword>
<comment type="similarity">
    <text evidence="3">Belongs to the ARL6IP4 family.</text>
</comment>
<dbReference type="InterPro" id="IPR019532">
    <property type="entry name" value="Nucl_RNA-splicing_assoc_SR-25"/>
</dbReference>
<evidence type="ECO:0000256" key="8">
    <source>
        <dbReference type="SAM" id="MobiDB-lite"/>
    </source>
</evidence>
<keyword evidence="6" id="KW-0508">mRNA splicing</keyword>
<keyword evidence="5" id="KW-0507">mRNA processing</keyword>
<evidence type="ECO:0000256" key="4">
    <source>
        <dbReference type="ARBA" id="ARBA00017993"/>
    </source>
</evidence>